<dbReference type="SUPFAM" id="SSF54373">
    <property type="entry name" value="FAD-linked reductases, C-terminal domain"/>
    <property type="match status" value="1"/>
</dbReference>
<sequence>MVGKLSRRGVLGSGLTPAAPALAEVSCTSAAPSTPCAGAIPEPVRFLRTSWSTDPYALCSYSYLAPGRLASRARPMLAEPFARLYFAGEATSSDWPSMTHGAMTSGGRAAREVLRDGAGSVVIVGSGFAGIGCARVLTDQGVTVTVLEARDRIGGRIWTERIADMPAEMGASWIHGPQGNPMTDLLDATSDRRYRYDKDSVAGRDEAAFREMARYRDQLDEVEDPATTPISAVFPDPLLPELVYATNVAYAQEYAADIDQLAVLAENEGRELQGRDILLPDGYDRLLAQLRGDITVRTGAVVTAVMQRPGGVILTLRSGETVTADRSVITVPIGVLKAAVITFDPPLPPAKQQAIDALGAGLMDKLWLEFPKVFWNRDVDALEYYDHDNPGRWSYWLNAHKIFGKPVLLGFNSGRPARELAHASDRDIVTSAMDALRTMHS</sequence>
<dbReference type="Pfam" id="PF01593">
    <property type="entry name" value="Amino_oxidase"/>
    <property type="match status" value="3"/>
</dbReference>
<evidence type="ECO:0000313" key="3">
    <source>
        <dbReference type="Proteomes" id="UP001601444"/>
    </source>
</evidence>
<dbReference type="PANTHER" id="PTHR10742:SF410">
    <property type="entry name" value="LYSINE-SPECIFIC HISTONE DEMETHYLASE 2"/>
    <property type="match status" value="1"/>
</dbReference>
<proteinExistence type="predicted"/>
<evidence type="ECO:0000313" key="2">
    <source>
        <dbReference type="EMBL" id="MFF0546889.1"/>
    </source>
</evidence>
<dbReference type="Gene3D" id="3.90.660.10">
    <property type="match status" value="2"/>
</dbReference>
<dbReference type="SUPFAM" id="SSF51905">
    <property type="entry name" value="FAD/NAD(P)-binding domain"/>
    <property type="match status" value="2"/>
</dbReference>
<dbReference type="RefSeq" id="WP_387703074.1">
    <property type="nucleotide sequence ID" value="NZ_JBIAMX010000028.1"/>
</dbReference>
<dbReference type="InterPro" id="IPR002937">
    <property type="entry name" value="Amino_oxidase"/>
</dbReference>
<dbReference type="Proteomes" id="UP001601444">
    <property type="component" value="Unassembled WGS sequence"/>
</dbReference>
<dbReference type="Gene3D" id="3.50.50.60">
    <property type="entry name" value="FAD/NAD(P)-binding domain"/>
    <property type="match status" value="2"/>
</dbReference>
<name>A0ABW6PWX9_9NOCA</name>
<reference evidence="2 3" key="1">
    <citation type="submission" date="2024-10" db="EMBL/GenBank/DDBJ databases">
        <title>The Natural Products Discovery Center: Release of the First 8490 Sequenced Strains for Exploring Actinobacteria Biosynthetic Diversity.</title>
        <authorList>
            <person name="Kalkreuter E."/>
            <person name="Kautsar S.A."/>
            <person name="Yang D."/>
            <person name="Bader C.D."/>
            <person name="Teijaro C.N."/>
            <person name="Fluegel L."/>
            <person name="Davis C.M."/>
            <person name="Simpson J.R."/>
            <person name="Lauterbach L."/>
            <person name="Steele A.D."/>
            <person name="Gui C."/>
            <person name="Meng S."/>
            <person name="Li G."/>
            <person name="Viehrig K."/>
            <person name="Ye F."/>
            <person name="Su P."/>
            <person name="Kiefer A.F."/>
            <person name="Nichols A."/>
            <person name="Cepeda A.J."/>
            <person name="Yan W."/>
            <person name="Fan B."/>
            <person name="Jiang Y."/>
            <person name="Adhikari A."/>
            <person name="Zheng C.-J."/>
            <person name="Schuster L."/>
            <person name="Cowan T.M."/>
            <person name="Smanski M.J."/>
            <person name="Chevrette M.G."/>
            <person name="De Carvalho L.P.S."/>
            <person name="Shen B."/>
        </authorList>
    </citation>
    <scope>NUCLEOTIDE SEQUENCE [LARGE SCALE GENOMIC DNA]</scope>
    <source>
        <strain evidence="2 3">NPDC004045</strain>
    </source>
</reference>
<comment type="caution">
    <text evidence="2">The sequence shown here is derived from an EMBL/GenBank/DDBJ whole genome shotgun (WGS) entry which is preliminary data.</text>
</comment>
<feature type="domain" description="Amine oxidase" evidence="1">
    <location>
        <begin position="128"/>
        <end position="188"/>
    </location>
</feature>
<dbReference type="InterPro" id="IPR050281">
    <property type="entry name" value="Flavin_monoamine_oxidase"/>
</dbReference>
<dbReference type="EMBL" id="JBIAMX010000028">
    <property type="protein sequence ID" value="MFF0546889.1"/>
    <property type="molecule type" value="Genomic_DNA"/>
</dbReference>
<dbReference type="InterPro" id="IPR036188">
    <property type="entry name" value="FAD/NAD-bd_sf"/>
</dbReference>
<protein>
    <submittedName>
        <fullName evidence="2">FAD-dependent oxidoreductase</fullName>
    </submittedName>
</protein>
<feature type="domain" description="Amine oxidase" evidence="1">
    <location>
        <begin position="39"/>
        <end position="114"/>
    </location>
</feature>
<accession>A0ABW6PWX9</accession>
<organism evidence="2 3">
    <name type="scientific">Nocardia thailandica</name>
    <dbReference type="NCBI Taxonomy" id="257275"/>
    <lineage>
        <taxon>Bacteria</taxon>
        <taxon>Bacillati</taxon>
        <taxon>Actinomycetota</taxon>
        <taxon>Actinomycetes</taxon>
        <taxon>Mycobacteriales</taxon>
        <taxon>Nocardiaceae</taxon>
        <taxon>Nocardia</taxon>
    </lineage>
</organism>
<dbReference type="PANTHER" id="PTHR10742">
    <property type="entry name" value="FLAVIN MONOAMINE OXIDASE"/>
    <property type="match status" value="1"/>
</dbReference>
<gene>
    <name evidence="2" type="ORF">ACFYTF_29035</name>
</gene>
<keyword evidence="3" id="KW-1185">Reference proteome</keyword>
<feature type="domain" description="Amine oxidase" evidence="1">
    <location>
        <begin position="262"/>
        <end position="440"/>
    </location>
</feature>
<evidence type="ECO:0000259" key="1">
    <source>
        <dbReference type="Pfam" id="PF01593"/>
    </source>
</evidence>